<dbReference type="Proteomes" id="UP001054837">
    <property type="component" value="Unassembled WGS sequence"/>
</dbReference>
<gene>
    <name evidence="1" type="ORF">CDAR_251371</name>
</gene>
<organism evidence="1 2">
    <name type="scientific">Caerostris darwini</name>
    <dbReference type="NCBI Taxonomy" id="1538125"/>
    <lineage>
        <taxon>Eukaryota</taxon>
        <taxon>Metazoa</taxon>
        <taxon>Ecdysozoa</taxon>
        <taxon>Arthropoda</taxon>
        <taxon>Chelicerata</taxon>
        <taxon>Arachnida</taxon>
        <taxon>Araneae</taxon>
        <taxon>Araneomorphae</taxon>
        <taxon>Entelegynae</taxon>
        <taxon>Araneoidea</taxon>
        <taxon>Araneidae</taxon>
        <taxon>Caerostris</taxon>
    </lineage>
</organism>
<name>A0AAV4R9L6_9ARAC</name>
<sequence>MTSNDPERPREERPKRKTIALPVGGIFPFVVESLIKSTQRIGQILTSPHLAGCTESWHVVKEKVVLNIVDGNLICSFFAWPSVIYLKDRTN</sequence>
<proteinExistence type="predicted"/>
<protein>
    <submittedName>
        <fullName evidence="1">Uncharacterized protein</fullName>
    </submittedName>
</protein>
<dbReference type="AlphaFoldDB" id="A0AAV4R9L6"/>
<evidence type="ECO:0000313" key="2">
    <source>
        <dbReference type="Proteomes" id="UP001054837"/>
    </source>
</evidence>
<comment type="caution">
    <text evidence="1">The sequence shown here is derived from an EMBL/GenBank/DDBJ whole genome shotgun (WGS) entry which is preliminary data.</text>
</comment>
<dbReference type="EMBL" id="BPLQ01005772">
    <property type="protein sequence ID" value="GIY17087.1"/>
    <property type="molecule type" value="Genomic_DNA"/>
</dbReference>
<keyword evidence="2" id="KW-1185">Reference proteome</keyword>
<evidence type="ECO:0000313" key="1">
    <source>
        <dbReference type="EMBL" id="GIY17087.1"/>
    </source>
</evidence>
<accession>A0AAV4R9L6</accession>
<reference evidence="1 2" key="1">
    <citation type="submission" date="2021-06" db="EMBL/GenBank/DDBJ databases">
        <title>Caerostris darwini draft genome.</title>
        <authorList>
            <person name="Kono N."/>
            <person name="Arakawa K."/>
        </authorList>
    </citation>
    <scope>NUCLEOTIDE SEQUENCE [LARGE SCALE GENOMIC DNA]</scope>
</reference>